<dbReference type="InterPro" id="IPR029057">
    <property type="entry name" value="PRTase-like"/>
</dbReference>
<dbReference type="GO" id="GO:0016757">
    <property type="term" value="F:glycosyltransferase activity"/>
    <property type="evidence" value="ECO:0007669"/>
    <property type="project" value="UniProtKB-KW"/>
</dbReference>
<evidence type="ECO:0000313" key="5">
    <source>
        <dbReference type="Proteomes" id="UP000473854"/>
    </source>
</evidence>
<name>A0A6L6GBW1_9GAMM</name>
<evidence type="ECO:0000256" key="1">
    <source>
        <dbReference type="ARBA" id="ARBA00008007"/>
    </source>
</evidence>
<dbReference type="Gene3D" id="3.40.50.2020">
    <property type="match status" value="1"/>
</dbReference>
<keyword evidence="3" id="KW-0328">Glycosyltransferase</keyword>
<reference evidence="3 6" key="2">
    <citation type="submission" date="2023-11" db="EMBL/GenBank/DDBJ databases">
        <title>The common occurrence of Acinetobacte faecalis in cattle feces and its emended description.</title>
        <authorList>
            <person name="Kyselkova M."/>
            <person name="Xanthopoulou K."/>
            <person name="Shestivska V."/>
            <person name="Spanelova P."/>
            <person name="Maixnerova M."/>
            <person name="Higgins P.G."/>
            <person name="Nemec A."/>
        </authorList>
    </citation>
    <scope>NUCLEOTIDE SEQUENCE [LARGE SCALE GENOMIC DNA]</scope>
    <source>
        <strain evidence="3 6">ANC 7483</strain>
    </source>
</reference>
<dbReference type="AlphaFoldDB" id="A0A6L6GBW1"/>
<dbReference type="EMBL" id="WLYL01000003">
    <property type="protein sequence ID" value="MTD10182.1"/>
    <property type="molecule type" value="Genomic_DNA"/>
</dbReference>
<evidence type="ECO:0000313" key="3">
    <source>
        <dbReference type="EMBL" id="MDY6485849.1"/>
    </source>
</evidence>
<reference evidence="4 5" key="1">
    <citation type="submission" date="2019-11" db="EMBL/GenBank/DDBJ databases">
        <authorList>
            <person name="An D."/>
        </authorList>
    </citation>
    <scope>NUCLEOTIDE SEQUENCE [LARGE SCALE GENOMIC DNA]</scope>
    <source>
        <strain evidence="4 5">YIM 103518</strain>
    </source>
</reference>
<evidence type="ECO:0000259" key="2">
    <source>
        <dbReference type="Pfam" id="PF00156"/>
    </source>
</evidence>
<sequence length="209" mass="24110">MFNLIKSATSQLSTLDTCQLCGVDAQAMHSICQDCWNNLPWYKQNIQRQEIDISVACYYAYPIDRIIQKFKYEQQLHYQTLLAGVLKEVRIPKVQAIVPMPISNERLVERGFNQALVLAQILTKDLNIPVWQPISRSNQYSQKGLNRLERLENIDTQFEINELSKIKYRRVLILDDVVTTGSSIHALKLKLEELGCQKIYATCLAYADN</sequence>
<dbReference type="Proteomes" id="UP001278995">
    <property type="component" value="Unassembled WGS sequence"/>
</dbReference>
<comment type="similarity">
    <text evidence="1">Belongs to the ComF/GntX family.</text>
</comment>
<dbReference type="InterPro" id="IPR051910">
    <property type="entry name" value="ComF/GntX_DNA_util-trans"/>
</dbReference>
<dbReference type="PANTHER" id="PTHR47505:SF1">
    <property type="entry name" value="DNA UTILIZATION PROTEIN YHGH"/>
    <property type="match status" value="1"/>
</dbReference>
<proteinExistence type="inferred from homology"/>
<dbReference type="RefSeq" id="WP_154771844.1">
    <property type="nucleotide sequence ID" value="NZ_JAXHPE010000003.1"/>
</dbReference>
<dbReference type="Pfam" id="PF00156">
    <property type="entry name" value="Pribosyltran"/>
    <property type="match status" value="1"/>
</dbReference>
<dbReference type="InterPro" id="IPR000836">
    <property type="entry name" value="PRTase_dom"/>
</dbReference>
<protein>
    <submittedName>
        <fullName evidence="4">ComF family protein</fullName>
    </submittedName>
    <submittedName>
        <fullName evidence="3">Phosphoribosyltransferase family protein</fullName>
    </submittedName>
</protein>
<evidence type="ECO:0000313" key="6">
    <source>
        <dbReference type="Proteomes" id="UP001278995"/>
    </source>
</evidence>
<dbReference type="PANTHER" id="PTHR47505">
    <property type="entry name" value="DNA UTILIZATION PROTEIN YHGH"/>
    <property type="match status" value="1"/>
</dbReference>
<organism evidence="4 5">
    <name type="scientific">Acinetobacter faecalis</name>
    <dbReference type="NCBI Taxonomy" id="2665161"/>
    <lineage>
        <taxon>Bacteria</taxon>
        <taxon>Pseudomonadati</taxon>
        <taxon>Pseudomonadota</taxon>
        <taxon>Gammaproteobacteria</taxon>
        <taxon>Moraxellales</taxon>
        <taxon>Moraxellaceae</taxon>
        <taxon>Acinetobacter</taxon>
    </lineage>
</organism>
<evidence type="ECO:0000313" key="4">
    <source>
        <dbReference type="EMBL" id="MTD10182.1"/>
    </source>
</evidence>
<keyword evidence="3" id="KW-0808">Transferase</keyword>
<feature type="domain" description="Phosphoribosyltransferase" evidence="2">
    <location>
        <begin position="115"/>
        <end position="206"/>
    </location>
</feature>
<comment type="caution">
    <text evidence="4">The sequence shown here is derived from an EMBL/GenBank/DDBJ whole genome shotgun (WGS) entry which is preliminary data.</text>
</comment>
<dbReference type="EMBL" id="JAXHPL010000003">
    <property type="protein sequence ID" value="MDY6485849.1"/>
    <property type="molecule type" value="Genomic_DNA"/>
</dbReference>
<dbReference type="Proteomes" id="UP000473854">
    <property type="component" value="Unassembled WGS sequence"/>
</dbReference>
<gene>
    <name evidence="4" type="ORF">GIX10_01750</name>
    <name evidence="3" type="ORF">SKM51_01235</name>
</gene>
<dbReference type="CDD" id="cd06223">
    <property type="entry name" value="PRTases_typeI"/>
    <property type="match status" value="1"/>
</dbReference>
<dbReference type="SUPFAM" id="SSF53271">
    <property type="entry name" value="PRTase-like"/>
    <property type="match status" value="1"/>
</dbReference>
<accession>A0A6L6GBW1</accession>